<dbReference type="AlphaFoldDB" id="A0A6A1TUE3"/>
<evidence type="ECO:0000313" key="4">
    <source>
        <dbReference type="Proteomes" id="UP000386575"/>
    </source>
</evidence>
<evidence type="ECO:0000256" key="2">
    <source>
        <dbReference type="SAM" id="Phobius"/>
    </source>
</evidence>
<evidence type="ECO:0000256" key="1">
    <source>
        <dbReference type="SAM" id="MobiDB-lite"/>
    </source>
</evidence>
<protein>
    <submittedName>
        <fullName evidence="3">Uncharacterized protein</fullName>
    </submittedName>
</protein>
<feature type="transmembrane region" description="Helical" evidence="2">
    <location>
        <begin position="522"/>
        <end position="543"/>
    </location>
</feature>
<gene>
    <name evidence="3" type="ORF">F4V91_15445</name>
</gene>
<feature type="compositionally biased region" description="Low complexity" evidence="1">
    <location>
        <begin position="452"/>
        <end position="464"/>
    </location>
</feature>
<keyword evidence="2" id="KW-0472">Membrane</keyword>
<name>A0A6A1TUE3_NEOGA</name>
<feature type="compositionally biased region" description="Basic and acidic residues" evidence="1">
    <location>
        <begin position="312"/>
        <end position="330"/>
    </location>
</feature>
<feature type="compositionally biased region" description="Low complexity" evidence="1">
    <location>
        <begin position="122"/>
        <end position="138"/>
    </location>
</feature>
<dbReference type="RefSeq" id="WP_151043676.1">
    <property type="nucleotide sequence ID" value="NZ_VZUL01000002.1"/>
</dbReference>
<evidence type="ECO:0000313" key="3">
    <source>
        <dbReference type="EMBL" id="KAB1087700.1"/>
    </source>
</evidence>
<feature type="region of interest" description="Disordered" evidence="1">
    <location>
        <begin position="312"/>
        <end position="351"/>
    </location>
</feature>
<feature type="compositionally biased region" description="Pro residues" evidence="1">
    <location>
        <begin position="659"/>
        <end position="671"/>
    </location>
</feature>
<sequence length="904" mass="95027">MADFVAVIRRAVDGLANNTPEMRAKVYEKARGAVQRQLENMKPRPPEDMLRQQLDKLEAAIVDVESEHAEALGPIADDATAVDAPPAEEAPPAERDAAGLPAERVSEYQDDQQSAAEPAEVPESYEPAETPAASESAPVVRAERPVFYEDGYEEPGSAVVHAEPAEPEPVAQEPAYVEPPVSDPAVLHEEEEAAPVADQQEPAAQQYGDWRDDVPSEAPSSETHPYDHSEQVPEPSQAFDESTIEFPTAAPLPASEPVVPEPVNAESVAAEPVDTVENDAVGNETTEDDFPYPTRGDQAVQQGAPEFVESWHSEPHPFEDQHPVEDRMEVEQPAEAHQPPEPAKPVDEDWGWEVPAPAEPPAPSPQTVAAAAWNDVPELVTAGPVEPIGHGHGTAAPAEAHFDPETHVAAAYVRMPSVADLPELAQQKGAAASAGGDEAAGIDPFAEYLDQQQPQKTTAAPAKPVENDPWGDLEELIGFNKDTSSSSGSGVLSTLHTDADADDLMHAPARPYRVTPVRKRNYAGIVLAIVGLALVGGGGYAIWLNRDSLNDMVDGLIQSSLPGSQTAQQAPAPSPAPATPQPNRNTPSTPSTPVTPSPNGAANTPAPATPRAADGSAAGTKFTQRLMADGSEADAGPGVTAGLAQNAEGQSVAQLNAPPANPPAQPAPTPSAPAAAPRAPNGSANAAPAQTPPAVPAPNNVAPPASTPPANPAEAPALAGQKMFLYEERIGQTAPTAIDGTVSWSLQREAGANGRQEPVVQGRINVPGRGLTALMTFKRNSDPSLPASHLIEIVFAVPPDFEGGAIESVQRIAMKSSEQDRGNALIAVPAKITDDFHMIALNDFPDARSTNLELLRNRNWIDIPIAYRNGRRALLTLQKGPDGERAFNDAIREWGTLGATASGQ</sequence>
<dbReference type="EMBL" id="VZUL01000002">
    <property type="protein sequence ID" value="KAB1087700.1"/>
    <property type="molecule type" value="Genomic_DNA"/>
</dbReference>
<organism evidence="3 4">
    <name type="scientific">Neorhizobium galegae</name>
    <name type="common">Rhizobium galegae</name>
    <dbReference type="NCBI Taxonomy" id="399"/>
    <lineage>
        <taxon>Bacteria</taxon>
        <taxon>Pseudomonadati</taxon>
        <taxon>Pseudomonadota</taxon>
        <taxon>Alphaproteobacteria</taxon>
        <taxon>Hyphomicrobiales</taxon>
        <taxon>Rhizobiaceae</taxon>
        <taxon>Rhizobium/Agrobacterium group</taxon>
        <taxon>Neorhizobium</taxon>
    </lineage>
</organism>
<accession>A0A6A1TUE3</accession>
<feature type="region of interest" description="Disordered" evidence="1">
    <location>
        <begin position="562"/>
        <end position="617"/>
    </location>
</feature>
<proteinExistence type="predicted"/>
<feature type="region of interest" description="Disordered" evidence="1">
    <location>
        <begin position="654"/>
        <end position="715"/>
    </location>
</feature>
<keyword evidence="2" id="KW-1133">Transmembrane helix</keyword>
<feature type="region of interest" description="Disordered" evidence="1">
    <location>
        <begin position="452"/>
        <end position="472"/>
    </location>
</feature>
<feature type="region of interest" description="Disordered" evidence="1">
    <location>
        <begin position="104"/>
        <end position="300"/>
    </location>
</feature>
<feature type="compositionally biased region" description="Low complexity" evidence="1">
    <location>
        <begin position="581"/>
        <end position="613"/>
    </location>
</feature>
<dbReference type="Proteomes" id="UP000386575">
    <property type="component" value="Unassembled WGS sequence"/>
</dbReference>
<comment type="caution">
    <text evidence="3">The sequence shown here is derived from an EMBL/GenBank/DDBJ whole genome shotgun (WGS) entry which is preliminary data.</text>
</comment>
<feature type="compositionally biased region" description="Low complexity" evidence="1">
    <location>
        <begin position="672"/>
        <end position="689"/>
    </location>
</feature>
<reference evidence="3 4" key="1">
    <citation type="submission" date="2019-09" db="EMBL/GenBank/DDBJ databases">
        <title>Genome sequencing of Ng87 strain.</title>
        <authorList>
            <person name="Karasev E.S."/>
            <person name="Andronov E."/>
        </authorList>
    </citation>
    <scope>NUCLEOTIDE SEQUENCE [LARGE SCALE GENOMIC DNA]</scope>
    <source>
        <strain evidence="3 4">Ng87</strain>
    </source>
</reference>
<keyword evidence="2" id="KW-0812">Transmembrane</keyword>
<feature type="compositionally biased region" description="Low complexity" evidence="1">
    <location>
        <begin position="158"/>
        <end position="180"/>
    </location>
</feature>